<dbReference type="EMBL" id="CP092867">
    <property type="protein sequence ID" value="UYV67876.1"/>
    <property type="molecule type" value="Genomic_DNA"/>
</dbReference>
<sequence>MGFEGAVNVYNKFIPDYARLRTPLNNLLKKDVTWAWEDKCQKDFTRLKESLTTHPILHLYQEGLPCQVYCDASTLGIAGILKQVHSNGKTYQVQ</sequence>
<proteinExistence type="predicted"/>
<dbReference type="SUPFAM" id="SSF56672">
    <property type="entry name" value="DNA/RNA polymerases"/>
    <property type="match status" value="1"/>
</dbReference>
<dbReference type="PANTHER" id="PTHR37984">
    <property type="entry name" value="PROTEIN CBG26694"/>
    <property type="match status" value="1"/>
</dbReference>
<gene>
    <name evidence="3" type="ORF">LAZ67_5002325</name>
</gene>
<dbReference type="InterPro" id="IPR041577">
    <property type="entry name" value="RT_RNaseH_2"/>
</dbReference>
<dbReference type="Gene3D" id="3.30.70.270">
    <property type="match status" value="1"/>
</dbReference>
<evidence type="ECO:0000259" key="2">
    <source>
        <dbReference type="Pfam" id="PF17919"/>
    </source>
</evidence>
<reference evidence="3 4" key="1">
    <citation type="submission" date="2022-01" db="EMBL/GenBank/DDBJ databases">
        <title>A chromosomal length assembly of Cordylochernes scorpioides.</title>
        <authorList>
            <person name="Zeh D."/>
            <person name="Zeh J."/>
        </authorList>
    </citation>
    <scope>NUCLEOTIDE SEQUENCE [LARGE SCALE GENOMIC DNA]</scope>
    <source>
        <strain evidence="3">IN4F17</strain>
        <tissue evidence="3">Whole Body</tissue>
    </source>
</reference>
<dbReference type="InterPro" id="IPR043502">
    <property type="entry name" value="DNA/RNA_pol_sf"/>
</dbReference>
<dbReference type="InterPro" id="IPR043128">
    <property type="entry name" value="Rev_trsase/Diguanyl_cyclase"/>
</dbReference>
<protein>
    <recommendedName>
        <fullName evidence="2">Reverse transcriptase/retrotransposon-derived protein RNase H-like domain-containing protein</fullName>
    </recommendedName>
</protein>
<dbReference type="Pfam" id="PF17919">
    <property type="entry name" value="RT_RNaseH_2"/>
    <property type="match status" value="1"/>
</dbReference>
<dbReference type="PANTHER" id="PTHR37984:SF5">
    <property type="entry name" value="PROTEIN NYNRIN-LIKE"/>
    <property type="match status" value="1"/>
</dbReference>
<accession>A0ABY6KI56</accession>
<evidence type="ECO:0000313" key="3">
    <source>
        <dbReference type="EMBL" id="UYV67876.1"/>
    </source>
</evidence>
<name>A0ABY6KI56_9ARAC</name>
<keyword evidence="4" id="KW-1185">Reference proteome</keyword>
<dbReference type="InterPro" id="IPR050951">
    <property type="entry name" value="Retrovirus_Pol_polyprotein"/>
</dbReference>
<feature type="domain" description="Reverse transcriptase/retrotransposon-derived protein RNase H-like" evidence="2">
    <location>
        <begin position="36"/>
        <end position="91"/>
    </location>
</feature>
<organism evidence="3 4">
    <name type="scientific">Cordylochernes scorpioides</name>
    <dbReference type="NCBI Taxonomy" id="51811"/>
    <lineage>
        <taxon>Eukaryota</taxon>
        <taxon>Metazoa</taxon>
        <taxon>Ecdysozoa</taxon>
        <taxon>Arthropoda</taxon>
        <taxon>Chelicerata</taxon>
        <taxon>Arachnida</taxon>
        <taxon>Pseudoscorpiones</taxon>
        <taxon>Cheliferoidea</taxon>
        <taxon>Chernetidae</taxon>
        <taxon>Cordylochernes</taxon>
    </lineage>
</organism>
<evidence type="ECO:0000256" key="1">
    <source>
        <dbReference type="ARBA" id="ARBA00023268"/>
    </source>
</evidence>
<keyword evidence="1" id="KW-0511">Multifunctional enzyme</keyword>
<evidence type="ECO:0000313" key="4">
    <source>
        <dbReference type="Proteomes" id="UP001235939"/>
    </source>
</evidence>
<dbReference type="Proteomes" id="UP001235939">
    <property type="component" value="Chromosome 05"/>
</dbReference>